<dbReference type="KEGG" id="bvo:Pan97_00950"/>
<proteinExistence type="predicted"/>
<feature type="transmembrane region" description="Helical" evidence="1">
    <location>
        <begin position="65"/>
        <end position="87"/>
    </location>
</feature>
<dbReference type="Proteomes" id="UP000318626">
    <property type="component" value="Chromosome"/>
</dbReference>
<evidence type="ECO:0000313" key="3">
    <source>
        <dbReference type="Proteomes" id="UP000318626"/>
    </source>
</evidence>
<gene>
    <name evidence="2" type="ORF">Pan97_00950</name>
</gene>
<protein>
    <submittedName>
        <fullName evidence="2">Uncharacterized protein</fullName>
    </submittedName>
</protein>
<keyword evidence="1" id="KW-0812">Transmembrane</keyword>
<organism evidence="2 3">
    <name type="scientific">Bremerella volcania</name>
    <dbReference type="NCBI Taxonomy" id="2527984"/>
    <lineage>
        <taxon>Bacteria</taxon>
        <taxon>Pseudomonadati</taxon>
        <taxon>Planctomycetota</taxon>
        <taxon>Planctomycetia</taxon>
        <taxon>Pirellulales</taxon>
        <taxon>Pirellulaceae</taxon>
        <taxon>Bremerella</taxon>
    </lineage>
</organism>
<dbReference type="EMBL" id="CP036289">
    <property type="protein sequence ID" value="QDU73128.1"/>
    <property type="molecule type" value="Genomic_DNA"/>
</dbReference>
<evidence type="ECO:0000256" key="1">
    <source>
        <dbReference type="SAM" id="Phobius"/>
    </source>
</evidence>
<reference evidence="3" key="1">
    <citation type="submission" date="2019-02" db="EMBL/GenBank/DDBJ databases">
        <title>Deep-cultivation of Planctomycetes and their phenomic and genomic characterization uncovers novel biology.</title>
        <authorList>
            <person name="Wiegand S."/>
            <person name="Jogler M."/>
            <person name="Boedeker C."/>
            <person name="Pinto D."/>
            <person name="Vollmers J."/>
            <person name="Rivas-Marin E."/>
            <person name="Kohn T."/>
            <person name="Peeters S.H."/>
            <person name="Heuer A."/>
            <person name="Rast P."/>
            <person name="Oberbeckmann S."/>
            <person name="Bunk B."/>
            <person name="Jeske O."/>
            <person name="Meyerdierks A."/>
            <person name="Storesund J.E."/>
            <person name="Kallscheuer N."/>
            <person name="Luecker S."/>
            <person name="Lage O.M."/>
            <person name="Pohl T."/>
            <person name="Merkel B.J."/>
            <person name="Hornburger P."/>
            <person name="Mueller R.-W."/>
            <person name="Bruemmer F."/>
            <person name="Labrenz M."/>
            <person name="Spormann A.M."/>
            <person name="Op den Camp H."/>
            <person name="Overmann J."/>
            <person name="Amann R."/>
            <person name="Jetten M.S.M."/>
            <person name="Mascher T."/>
            <person name="Medema M.H."/>
            <person name="Devos D.P."/>
            <person name="Kaster A.-K."/>
            <person name="Ovreas L."/>
            <person name="Rohde M."/>
            <person name="Galperin M.Y."/>
            <person name="Jogler C."/>
        </authorList>
    </citation>
    <scope>NUCLEOTIDE SEQUENCE [LARGE SCALE GENOMIC DNA]</scope>
    <source>
        <strain evidence="3">Pan97</strain>
    </source>
</reference>
<dbReference type="AlphaFoldDB" id="A0A518C1N0"/>
<evidence type="ECO:0000313" key="2">
    <source>
        <dbReference type="EMBL" id="QDU73128.1"/>
    </source>
</evidence>
<name>A0A518C1N0_9BACT</name>
<keyword evidence="1" id="KW-1133">Transmembrane helix</keyword>
<sequence length="105" mass="11954">MFDPYDDQWEEDVAFDFGRLLYAFFAGHFIKPKTFAGQVARLTAIPSILIGPAALFLLIMSHPSFTLQGIACIGGLIWFCYTAWAIFMVEQAYVKDLEEAHREEL</sequence>
<keyword evidence="3" id="KW-1185">Reference proteome</keyword>
<accession>A0A518C1N0</accession>
<keyword evidence="1" id="KW-0472">Membrane</keyword>
<feature type="transmembrane region" description="Helical" evidence="1">
    <location>
        <begin position="39"/>
        <end position="59"/>
    </location>
</feature>